<dbReference type="RefSeq" id="WP_248835698.1">
    <property type="nucleotide sequence ID" value="NZ_JAJEQE010000040.1"/>
</dbReference>
<dbReference type="Pfam" id="PF13407">
    <property type="entry name" value="Peripla_BP_4"/>
    <property type="match status" value="1"/>
</dbReference>
<dbReference type="Gene3D" id="3.40.50.2300">
    <property type="match status" value="2"/>
</dbReference>
<dbReference type="SUPFAM" id="SSF53822">
    <property type="entry name" value="Periplasmic binding protein-like I"/>
    <property type="match status" value="1"/>
</dbReference>
<feature type="domain" description="Periplasmic binding protein" evidence="5">
    <location>
        <begin position="44"/>
        <end position="276"/>
    </location>
</feature>
<comment type="caution">
    <text evidence="6">The sequence shown here is derived from an EMBL/GenBank/DDBJ whole genome shotgun (WGS) entry which is preliminary data.</text>
</comment>
<dbReference type="PANTHER" id="PTHR46847:SF1">
    <property type="entry name" value="D-ALLOSE-BINDING PERIPLASMIC PROTEIN-RELATED"/>
    <property type="match status" value="1"/>
</dbReference>
<reference evidence="6 7" key="1">
    <citation type="submission" date="2021-10" db="EMBL/GenBank/DDBJ databases">
        <title>Anaerobic single-cell dispensing facilitates the cultivation of human gut bacteria.</title>
        <authorList>
            <person name="Afrizal A."/>
        </authorList>
    </citation>
    <scope>NUCLEOTIDE SEQUENCE [LARGE SCALE GENOMIC DNA]</scope>
    <source>
        <strain evidence="6 7">CLA-AA-H246</strain>
    </source>
</reference>
<evidence type="ECO:0000256" key="4">
    <source>
        <dbReference type="SAM" id="Phobius"/>
    </source>
</evidence>
<keyword evidence="7" id="KW-1185">Reference proteome</keyword>
<dbReference type="EMBL" id="JAJEQE010000040">
    <property type="protein sequence ID" value="MCC2149742.1"/>
    <property type="molecule type" value="Genomic_DNA"/>
</dbReference>
<organism evidence="6 7">
    <name type="scientific">Hominisplanchenecus faecis</name>
    <dbReference type="NCBI Taxonomy" id="2885351"/>
    <lineage>
        <taxon>Bacteria</taxon>
        <taxon>Bacillati</taxon>
        <taxon>Bacillota</taxon>
        <taxon>Clostridia</taxon>
        <taxon>Lachnospirales</taxon>
        <taxon>Lachnospiraceae</taxon>
        <taxon>Hominisplanchenecus</taxon>
    </lineage>
</organism>
<evidence type="ECO:0000313" key="7">
    <source>
        <dbReference type="Proteomes" id="UP001299235"/>
    </source>
</evidence>
<proteinExistence type="inferred from homology"/>
<evidence type="ECO:0000256" key="2">
    <source>
        <dbReference type="ARBA" id="ARBA00007639"/>
    </source>
</evidence>
<dbReference type="InterPro" id="IPR025997">
    <property type="entry name" value="SBP_2_dom"/>
</dbReference>
<keyword evidence="3" id="KW-0732">Signal</keyword>
<protein>
    <submittedName>
        <fullName evidence="6">Substrate-binding domain-containing protein</fullName>
    </submittedName>
</protein>
<comment type="similarity">
    <text evidence="2">Belongs to the bacterial solute-binding protein 2 family.</text>
</comment>
<evidence type="ECO:0000256" key="3">
    <source>
        <dbReference type="ARBA" id="ARBA00022729"/>
    </source>
</evidence>
<evidence type="ECO:0000313" key="6">
    <source>
        <dbReference type="EMBL" id="MCC2149742.1"/>
    </source>
</evidence>
<name>A0ABS8EZA5_9FIRM</name>
<gene>
    <name evidence="6" type="ORF">LKD42_10830</name>
</gene>
<dbReference type="InterPro" id="IPR028082">
    <property type="entry name" value="Peripla_BP_I"/>
</dbReference>
<feature type="transmembrane region" description="Helical" evidence="4">
    <location>
        <begin position="7"/>
        <end position="24"/>
    </location>
</feature>
<dbReference type="Proteomes" id="UP001299235">
    <property type="component" value="Unassembled WGS sequence"/>
</dbReference>
<keyword evidence="4" id="KW-1133">Transmembrane helix</keyword>
<evidence type="ECO:0000259" key="5">
    <source>
        <dbReference type="Pfam" id="PF13407"/>
    </source>
</evidence>
<dbReference type="PANTHER" id="PTHR46847">
    <property type="entry name" value="D-ALLOSE-BINDING PERIPLASMIC PROTEIN-RELATED"/>
    <property type="match status" value="1"/>
</dbReference>
<evidence type="ECO:0000256" key="1">
    <source>
        <dbReference type="ARBA" id="ARBA00004196"/>
    </source>
</evidence>
<keyword evidence="4" id="KW-0812">Transmembrane</keyword>
<accession>A0ABS8EZA5</accession>
<sequence>MRRAKKIGIVCVGILMVVFMFLSYSNLFGGETKRDITKISVIGIKRKNSQVEDFKRGIEEAANAKRVDVEYLEIEEDYDTIKEYIDREIKNGSQALIVFSEKEEQILSYLQSEKKKIPLILVNPGGTEEKTIRVWFDVQDMAECLAEKIHQKRQEEEPVVYLTDEKEMSERMWTIFQETFQNQGIAIEKKKMTLPNLAKYRDRKQQAVFICSSPKITEETADYLKSKNQVIYGIGYSDEVLQGIREGKVEGVMAYSMYSFGIYAVKSAVYSIEGKKVDHLTKTKCEWITQDNIKEKYDFLFPIY</sequence>
<comment type="subcellular location">
    <subcellularLocation>
        <location evidence="1">Cell envelope</location>
    </subcellularLocation>
</comment>
<keyword evidence="4" id="KW-0472">Membrane</keyword>